<evidence type="ECO:0000256" key="1">
    <source>
        <dbReference type="SAM" id="MobiDB-lite"/>
    </source>
</evidence>
<evidence type="ECO:0000313" key="3">
    <source>
        <dbReference type="EMBL" id="MCP2353284.1"/>
    </source>
</evidence>
<name>A0A9X2G923_9ACTN</name>
<gene>
    <name evidence="3" type="ORF">HD597_000304</name>
    <name evidence="4" type="ORF">HD597_000312</name>
</gene>
<keyword evidence="5" id="KW-1185">Reference proteome</keyword>
<accession>A0A9X2G923</accession>
<dbReference type="AlphaFoldDB" id="A0A9X2G923"/>
<dbReference type="Proteomes" id="UP001139648">
    <property type="component" value="Unassembled WGS sequence"/>
</dbReference>
<comment type="caution">
    <text evidence="4">The sequence shown here is derived from an EMBL/GenBank/DDBJ whole genome shotgun (WGS) entry which is preliminary data.</text>
</comment>
<dbReference type="Pfam" id="PF13592">
    <property type="entry name" value="HTH_33"/>
    <property type="match status" value="1"/>
</dbReference>
<sequence>MRAFLLVGDYAGGMRYPDGGGLTPAARAKREQVRMQAGELFAADVPPAQVAKQLRVSRKSAYAWYHAWKAGGLEALRSKGPSGSSCRLTEQQVALLEHALDAGPAAHGWVEDQRWTLARVTALIEQLFRVSYTLRGTSYLLHRLGWSPQVPQRRAAERDEEAISTWVKETWPSVEKLPGTRTRGSASRTKQASR</sequence>
<dbReference type="InterPro" id="IPR009057">
    <property type="entry name" value="Homeodomain-like_sf"/>
</dbReference>
<reference evidence="4" key="1">
    <citation type="submission" date="2022-06" db="EMBL/GenBank/DDBJ databases">
        <title>Sequencing the genomes of 1000 actinobacteria strains.</title>
        <authorList>
            <person name="Klenk H.-P."/>
        </authorList>
    </citation>
    <scope>NUCLEOTIDE SEQUENCE</scope>
    <source>
        <strain evidence="4">DSM 46694</strain>
    </source>
</reference>
<proteinExistence type="predicted"/>
<evidence type="ECO:0000313" key="5">
    <source>
        <dbReference type="Proteomes" id="UP001139648"/>
    </source>
</evidence>
<dbReference type="Pfam" id="PF13384">
    <property type="entry name" value="HTH_23"/>
    <property type="match status" value="1"/>
</dbReference>
<feature type="region of interest" description="Disordered" evidence="1">
    <location>
        <begin position="174"/>
        <end position="194"/>
    </location>
</feature>
<evidence type="ECO:0000259" key="2">
    <source>
        <dbReference type="Pfam" id="PF13592"/>
    </source>
</evidence>
<dbReference type="EMBL" id="JAMZEB010000001">
    <property type="protein sequence ID" value="MCP2353284.1"/>
    <property type="molecule type" value="Genomic_DNA"/>
</dbReference>
<feature type="domain" description="Winged helix-turn helix" evidence="2">
    <location>
        <begin position="111"/>
        <end position="170"/>
    </location>
</feature>
<evidence type="ECO:0000313" key="4">
    <source>
        <dbReference type="EMBL" id="MCP2353292.1"/>
    </source>
</evidence>
<dbReference type="InterPro" id="IPR025959">
    <property type="entry name" value="Winged_HTH_dom"/>
</dbReference>
<dbReference type="EMBL" id="JAMZEB010000001">
    <property type="protein sequence ID" value="MCP2353292.1"/>
    <property type="molecule type" value="Genomic_DNA"/>
</dbReference>
<dbReference type="RefSeq" id="WP_253739748.1">
    <property type="nucleotide sequence ID" value="NZ_BAABKA010000076.1"/>
</dbReference>
<dbReference type="SUPFAM" id="SSF46689">
    <property type="entry name" value="Homeodomain-like"/>
    <property type="match status" value="1"/>
</dbReference>
<protein>
    <submittedName>
        <fullName evidence="4">Transposase</fullName>
    </submittedName>
</protein>
<organism evidence="4 5">
    <name type="scientific">Nonomuraea thailandensis</name>
    <dbReference type="NCBI Taxonomy" id="1188745"/>
    <lineage>
        <taxon>Bacteria</taxon>
        <taxon>Bacillati</taxon>
        <taxon>Actinomycetota</taxon>
        <taxon>Actinomycetes</taxon>
        <taxon>Streptosporangiales</taxon>
        <taxon>Streptosporangiaceae</taxon>
        <taxon>Nonomuraea</taxon>
    </lineage>
</organism>
<feature type="compositionally biased region" description="Polar residues" evidence="1">
    <location>
        <begin position="182"/>
        <end position="194"/>
    </location>
</feature>